<name>A0A9W9A4T1_9AGAR</name>
<accession>A0A9W9A4T1</accession>
<evidence type="ECO:0000313" key="1">
    <source>
        <dbReference type="EMBL" id="KAJ4474334.1"/>
    </source>
</evidence>
<evidence type="ECO:0000313" key="2">
    <source>
        <dbReference type="Proteomes" id="UP001150266"/>
    </source>
</evidence>
<sequence>MTPQAKVFVKRIVTVGASAARVQGDWETPKKPERRSSRFSVPSYRNFVVDEPTPQQSIKSLPSLRTRSLSELCPPDEFHSKIQIASLSVLDIPILNLRATMPMKWFGYDAGRKTGLSSSEINRTLKKAKWGIIESVMTR</sequence>
<comment type="caution">
    <text evidence="1">The sequence shown here is derived from an EMBL/GenBank/DDBJ whole genome shotgun (WGS) entry which is preliminary data.</text>
</comment>
<dbReference type="Proteomes" id="UP001150266">
    <property type="component" value="Unassembled WGS sequence"/>
</dbReference>
<reference evidence="1" key="1">
    <citation type="submission" date="2022-08" db="EMBL/GenBank/DDBJ databases">
        <title>A Global Phylogenomic Analysis of the Shiitake Genus Lentinula.</title>
        <authorList>
            <consortium name="DOE Joint Genome Institute"/>
            <person name="Sierra-Patev S."/>
            <person name="Min B."/>
            <person name="Naranjo-Ortiz M."/>
            <person name="Looney B."/>
            <person name="Konkel Z."/>
            <person name="Slot J.C."/>
            <person name="Sakamoto Y."/>
            <person name="Steenwyk J.L."/>
            <person name="Rokas A."/>
            <person name="Carro J."/>
            <person name="Camarero S."/>
            <person name="Ferreira P."/>
            <person name="Molpeceres G."/>
            <person name="Ruiz-Duenas F.J."/>
            <person name="Serrano A."/>
            <person name="Henrissat B."/>
            <person name="Drula E."/>
            <person name="Hughes K.W."/>
            <person name="Mata J.L."/>
            <person name="Ishikawa N.K."/>
            <person name="Vargas-Isla R."/>
            <person name="Ushijima S."/>
            <person name="Smith C.A."/>
            <person name="Ahrendt S."/>
            <person name="Andreopoulos W."/>
            <person name="He G."/>
            <person name="Labutti K."/>
            <person name="Lipzen A."/>
            <person name="Ng V."/>
            <person name="Riley R."/>
            <person name="Sandor L."/>
            <person name="Barry K."/>
            <person name="Martinez A.T."/>
            <person name="Xiao Y."/>
            <person name="Gibbons J.G."/>
            <person name="Terashima K."/>
            <person name="Grigoriev I.V."/>
            <person name="Hibbett D.S."/>
        </authorList>
    </citation>
    <scope>NUCLEOTIDE SEQUENCE</scope>
    <source>
        <strain evidence="1">JLM2183</strain>
    </source>
</reference>
<dbReference type="AlphaFoldDB" id="A0A9W9A4T1"/>
<organism evidence="1 2">
    <name type="scientific">Lentinula aciculospora</name>
    <dbReference type="NCBI Taxonomy" id="153920"/>
    <lineage>
        <taxon>Eukaryota</taxon>
        <taxon>Fungi</taxon>
        <taxon>Dikarya</taxon>
        <taxon>Basidiomycota</taxon>
        <taxon>Agaricomycotina</taxon>
        <taxon>Agaricomycetes</taxon>
        <taxon>Agaricomycetidae</taxon>
        <taxon>Agaricales</taxon>
        <taxon>Marasmiineae</taxon>
        <taxon>Omphalotaceae</taxon>
        <taxon>Lentinula</taxon>
    </lineage>
</organism>
<gene>
    <name evidence="1" type="ORF">J3R30DRAFT_3684502</name>
</gene>
<proteinExistence type="predicted"/>
<protein>
    <submittedName>
        <fullName evidence="1">Uncharacterized protein</fullName>
    </submittedName>
</protein>
<keyword evidence="2" id="KW-1185">Reference proteome</keyword>
<dbReference type="EMBL" id="JAOTPV010000016">
    <property type="protein sequence ID" value="KAJ4474334.1"/>
    <property type="molecule type" value="Genomic_DNA"/>
</dbReference>